<dbReference type="PRINTS" id="PR00404">
    <property type="entry name" value="MADSDOMAIN"/>
</dbReference>
<dbReference type="GO" id="GO:0005634">
    <property type="term" value="C:nucleus"/>
    <property type="evidence" value="ECO:0007669"/>
    <property type="project" value="UniProtKB-SubCell"/>
</dbReference>
<evidence type="ECO:0000256" key="12">
    <source>
        <dbReference type="ARBA" id="ARBA00032797"/>
    </source>
</evidence>
<keyword evidence="17" id="KW-1185">Reference proteome</keyword>
<dbReference type="PROSITE" id="PS50066">
    <property type="entry name" value="MADS_BOX_2"/>
    <property type="match status" value="1"/>
</dbReference>
<evidence type="ECO:0000256" key="8">
    <source>
        <dbReference type="ARBA" id="ARBA00023125"/>
    </source>
</evidence>
<dbReference type="Gene3D" id="3.20.20.80">
    <property type="entry name" value="Glycosidases"/>
    <property type="match status" value="2"/>
</dbReference>
<keyword evidence="6" id="KW-0926">Vacuole</keyword>
<dbReference type="EMBL" id="JAAMPC010000011">
    <property type="protein sequence ID" value="KAG2284084.1"/>
    <property type="molecule type" value="Genomic_DNA"/>
</dbReference>
<dbReference type="PANTHER" id="PTHR10353">
    <property type="entry name" value="GLYCOSYL HYDROLASE"/>
    <property type="match status" value="1"/>
</dbReference>
<comment type="catalytic activity">
    <reaction evidence="13">
        <text>a thioglucoside + H2O = a sugar + a thiol.</text>
        <dbReference type="EC" id="3.2.1.147"/>
    </reaction>
</comment>
<dbReference type="GO" id="GO:0046983">
    <property type="term" value="F:protein dimerization activity"/>
    <property type="evidence" value="ECO:0007669"/>
    <property type="project" value="InterPro"/>
</dbReference>
<keyword evidence="8" id="KW-0238">DNA-binding</keyword>
<evidence type="ECO:0000256" key="1">
    <source>
        <dbReference type="ARBA" id="ARBA00003014"/>
    </source>
</evidence>
<keyword evidence="9" id="KW-0804">Transcription</keyword>
<evidence type="ECO:0000313" key="17">
    <source>
        <dbReference type="Proteomes" id="UP000886595"/>
    </source>
</evidence>
<dbReference type="FunFam" id="3.40.1810.10:FF:000024">
    <property type="entry name" value="Agamous-like MADS-box protein AGL80"/>
    <property type="match status" value="1"/>
</dbReference>
<keyword evidence="10" id="KW-0539">Nucleus</keyword>
<dbReference type="GO" id="GO:0019137">
    <property type="term" value="F:thioglucosidase activity"/>
    <property type="evidence" value="ECO:0007669"/>
    <property type="project" value="UniProtKB-EC"/>
</dbReference>
<evidence type="ECO:0000256" key="4">
    <source>
        <dbReference type="ARBA" id="ARBA00010838"/>
    </source>
</evidence>
<dbReference type="Pfam" id="PF00319">
    <property type="entry name" value="SRF-TF"/>
    <property type="match status" value="1"/>
</dbReference>
<dbReference type="InterPro" id="IPR001360">
    <property type="entry name" value="Glyco_hydro_1"/>
</dbReference>
<dbReference type="GO" id="GO:0000987">
    <property type="term" value="F:cis-regulatory region sequence-specific DNA binding"/>
    <property type="evidence" value="ECO:0007669"/>
    <property type="project" value="InterPro"/>
</dbReference>
<proteinExistence type="inferred from homology"/>
<evidence type="ECO:0000259" key="15">
    <source>
        <dbReference type="PROSITE" id="PS50066"/>
    </source>
</evidence>
<dbReference type="InterPro" id="IPR036879">
    <property type="entry name" value="TF_MADSbox_sf"/>
</dbReference>
<evidence type="ECO:0000256" key="7">
    <source>
        <dbReference type="ARBA" id="ARBA00023015"/>
    </source>
</evidence>
<reference evidence="16 17" key="1">
    <citation type="submission" date="2020-02" db="EMBL/GenBank/DDBJ databases">
        <authorList>
            <person name="Ma Q."/>
            <person name="Huang Y."/>
            <person name="Song X."/>
            <person name="Pei D."/>
        </authorList>
    </citation>
    <scope>NUCLEOTIDE SEQUENCE [LARGE SCALE GENOMIC DNA]</scope>
    <source>
        <strain evidence="16">Sxm20200214</strain>
        <tissue evidence="16">Leaf</tissue>
    </source>
</reference>
<evidence type="ECO:0000256" key="2">
    <source>
        <dbReference type="ARBA" id="ARBA00004116"/>
    </source>
</evidence>
<dbReference type="EC" id="3.2.1.147" evidence="5"/>
<keyword evidence="7" id="KW-0805">Transcription regulation</keyword>
<comment type="subcellular location">
    <subcellularLocation>
        <location evidence="3">Nucleus</location>
    </subcellularLocation>
    <subcellularLocation>
        <location evidence="2">Vacuole</location>
    </subcellularLocation>
</comment>
<dbReference type="InterPro" id="IPR002100">
    <property type="entry name" value="TF_MADSbox"/>
</dbReference>
<comment type="function">
    <text evidence="1">Degradation of glucosinolates (glucose residue linked by a thioglucoside bound to an amino acid derivative) to glucose, sulfate and any of the products: thiocyanates, isothiocyanates, nitriles, epithionitriles or oxazolidine-2-thiones.</text>
</comment>
<dbReference type="SUPFAM" id="SSF51445">
    <property type="entry name" value="(Trans)glycosidases"/>
    <property type="match status" value="1"/>
</dbReference>
<dbReference type="GO" id="GO:0008422">
    <property type="term" value="F:beta-glucosidase activity"/>
    <property type="evidence" value="ECO:0007669"/>
    <property type="project" value="TreeGrafter"/>
</dbReference>
<dbReference type="SUPFAM" id="SSF55455">
    <property type="entry name" value="SRF-like"/>
    <property type="match status" value="1"/>
</dbReference>
<dbReference type="AlphaFoldDB" id="A0A8X7UMP6"/>
<organism evidence="16 17">
    <name type="scientific">Brassica carinata</name>
    <name type="common">Ethiopian mustard</name>
    <name type="synonym">Abyssinian cabbage</name>
    <dbReference type="NCBI Taxonomy" id="52824"/>
    <lineage>
        <taxon>Eukaryota</taxon>
        <taxon>Viridiplantae</taxon>
        <taxon>Streptophyta</taxon>
        <taxon>Embryophyta</taxon>
        <taxon>Tracheophyta</taxon>
        <taxon>Spermatophyta</taxon>
        <taxon>Magnoliopsida</taxon>
        <taxon>eudicotyledons</taxon>
        <taxon>Gunneridae</taxon>
        <taxon>Pentapetalae</taxon>
        <taxon>rosids</taxon>
        <taxon>malvids</taxon>
        <taxon>Brassicales</taxon>
        <taxon>Brassicaceae</taxon>
        <taxon>Brassiceae</taxon>
        <taxon>Brassica</taxon>
    </lineage>
</organism>
<evidence type="ECO:0000256" key="6">
    <source>
        <dbReference type="ARBA" id="ARBA00022554"/>
    </source>
</evidence>
<dbReference type="SMART" id="SM00432">
    <property type="entry name" value="MADS"/>
    <property type="match status" value="1"/>
</dbReference>
<accession>A0A8X7UMP6</accession>
<evidence type="ECO:0000256" key="9">
    <source>
        <dbReference type="ARBA" id="ARBA00023163"/>
    </source>
</evidence>
<protein>
    <recommendedName>
        <fullName evidence="5">thioglucosidase</fullName>
        <ecNumber evidence="5">3.2.1.147</ecNumber>
    </recommendedName>
    <alternativeName>
        <fullName evidence="11">Sinigrinase</fullName>
    </alternativeName>
    <alternativeName>
        <fullName evidence="12">Thioglucosidase</fullName>
    </alternativeName>
</protein>
<dbReference type="Pfam" id="PF00232">
    <property type="entry name" value="Glyco_hydro_1"/>
    <property type="match status" value="2"/>
</dbReference>
<dbReference type="GO" id="GO:0045944">
    <property type="term" value="P:positive regulation of transcription by RNA polymerase II"/>
    <property type="evidence" value="ECO:0007669"/>
    <property type="project" value="InterPro"/>
</dbReference>
<dbReference type="Gene3D" id="3.40.1810.10">
    <property type="entry name" value="Transcription factor, MADS-box"/>
    <property type="match status" value="1"/>
</dbReference>
<dbReference type="GO" id="GO:0000981">
    <property type="term" value="F:DNA-binding transcription factor activity, RNA polymerase II-specific"/>
    <property type="evidence" value="ECO:0007669"/>
    <property type="project" value="InterPro"/>
</dbReference>
<evidence type="ECO:0000256" key="11">
    <source>
        <dbReference type="ARBA" id="ARBA00032643"/>
    </source>
</evidence>
<comment type="similarity">
    <text evidence="4 14">Belongs to the glycosyl hydrolase 1 family.</text>
</comment>
<name>A0A8X7UMP6_BRACI</name>
<dbReference type="InterPro" id="IPR017853">
    <property type="entry name" value="GH"/>
</dbReference>
<evidence type="ECO:0000313" key="16">
    <source>
        <dbReference type="EMBL" id="KAG2284084.1"/>
    </source>
</evidence>
<dbReference type="CDD" id="cd00266">
    <property type="entry name" value="MADS_SRF_like"/>
    <property type="match status" value="1"/>
</dbReference>
<dbReference type="InterPro" id="IPR033897">
    <property type="entry name" value="SRF-like_MADS-box"/>
</dbReference>
<evidence type="ECO:0000256" key="5">
    <source>
        <dbReference type="ARBA" id="ARBA00012250"/>
    </source>
</evidence>
<dbReference type="Proteomes" id="UP000886595">
    <property type="component" value="Unassembled WGS sequence"/>
</dbReference>
<dbReference type="OrthoDB" id="779403at2759"/>
<gene>
    <name evidence="16" type="ORF">Bca52824_055304</name>
</gene>
<sequence length="679" mass="75755">MTRQKVKMAFIENESSRKATYKKRKRGILKKANELATLCGVPVGVIIDSPYDLTPEVWPSREDMDNVLSQWQRLPVMDRTKKMLNQESYLKQSISKATETCKKLTKENKELEMKEVMFDCLSGKTSPPRIEKSDLRGCGNVIEQYLRNLNRRIEILSKNDGASSSSVHAAATTSVAMPIVELGSSSTSFCDMIRQQQIQSNMNQNIEGGRGRGVNVWDGFSHRYPEKSGSDLKNGDTSCESYTRWKKDVEIMGELNATGYRFSLAWSRIIPKGKVSRGVNQGGLDYYHSLIDALLEKNITPFVTLYHGTFLKHSKMSMKVFGPPDHCLREAMHSEQMHPVGVLLWLIPSTGVMAETLQQNPISLHITSFAHAAVVDLYRKNYADQKGKIGPVMITRWFLPYDEADPSCREAADRMNQFFHGWYMEPLTKGKYPDIMRKIVGSRLPNFTEAEAKLVAGSYDFLGLNYYVTQGLPVSAFVAGSVSKSLWSSSVFLIGPSRMVVGILDGFGDMFSEDAWICILWVVRWWDSKHRGRLLPLHSFSARRSVLPGCTFNVGGLEDAECSLRYHLVLVPRVRVSPPDLPVESVLLDMFVRLSRVGFGGCLFGYELKWEVAFAIPGSPLSFLSDREASVAHASAVASEVHDSVYGGKSFMSPVGVAPVDKLLHSGSADHGSGKEPGE</sequence>
<dbReference type="GO" id="GO:0005773">
    <property type="term" value="C:vacuole"/>
    <property type="evidence" value="ECO:0007669"/>
    <property type="project" value="UniProtKB-SubCell"/>
</dbReference>
<evidence type="ECO:0000256" key="3">
    <source>
        <dbReference type="ARBA" id="ARBA00004123"/>
    </source>
</evidence>
<feature type="domain" description="MADS-box" evidence="15">
    <location>
        <begin position="1"/>
        <end position="47"/>
    </location>
</feature>
<evidence type="ECO:0000256" key="13">
    <source>
        <dbReference type="ARBA" id="ARBA00034026"/>
    </source>
</evidence>
<dbReference type="PANTHER" id="PTHR10353:SF231">
    <property type="entry name" value="THIOGLUCOSIDASE"/>
    <property type="match status" value="1"/>
</dbReference>
<evidence type="ECO:0000256" key="10">
    <source>
        <dbReference type="ARBA" id="ARBA00023242"/>
    </source>
</evidence>
<comment type="caution">
    <text evidence="16">The sequence shown here is derived from an EMBL/GenBank/DDBJ whole genome shotgun (WGS) entry which is preliminary data.</text>
</comment>
<evidence type="ECO:0000256" key="14">
    <source>
        <dbReference type="RuleBase" id="RU003690"/>
    </source>
</evidence>
<dbReference type="GO" id="GO:0005975">
    <property type="term" value="P:carbohydrate metabolic process"/>
    <property type="evidence" value="ECO:0007669"/>
    <property type="project" value="InterPro"/>
</dbReference>